<feature type="transmembrane region" description="Helical" evidence="13">
    <location>
        <begin position="27"/>
        <end position="45"/>
    </location>
</feature>
<keyword evidence="9" id="KW-0406">Ion transport</keyword>
<comment type="function">
    <text evidence="11">F(1)F(0) ATP synthase produces ATP from ADP in the presence of a proton or sodium gradient. F-type ATPases consist of two structural domains, F(1) containing the extramembraneous catalytic core and F(0) containing the membrane proton channel, linked together by a central stalk and a peripheral stalk. During catalysis, ATP synthesis in the catalytic domain of F(1) is coupled via a rotary mechanism of the central stalk subunits to proton translocation.</text>
</comment>
<keyword evidence="12" id="KW-0175">Coiled coil</keyword>
<comment type="subcellular location">
    <subcellularLocation>
        <location evidence="2">Endomembrane system</location>
    </subcellularLocation>
    <subcellularLocation>
        <location evidence="1">Membrane</location>
        <topology evidence="1">Single-pass membrane protein</topology>
    </subcellularLocation>
</comment>
<dbReference type="PANTHER" id="PTHR33445:SF1">
    <property type="entry name" value="ATP SYNTHASE SUBUNIT B"/>
    <property type="match status" value="1"/>
</dbReference>
<dbReference type="InterPro" id="IPR002146">
    <property type="entry name" value="ATP_synth_b/b'su_bac/chlpt"/>
</dbReference>
<organism evidence="14">
    <name type="scientific">metagenome</name>
    <dbReference type="NCBI Taxonomy" id="256318"/>
    <lineage>
        <taxon>unclassified sequences</taxon>
        <taxon>metagenomes</taxon>
    </lineage>
</organism>
<evidence type="ECO:0000256" key="9">
    <source>
        <dbReference type="ARBA" id="ARBA00023065"/>
    </source>
</evidence>
<evidence type="ECO:0000256" key="2">
    <source>
        <dbReference type="ARBA" id="ARBA00004308"/>
    </source>
</evidence>
<evidence type="ECO:0000256" key="1">
    <source>
        <dbReference type="ARBA" id="ARBA00004167"/>
    </source>
</evidence>
<name>A0A380T8J2_9ZZZZ</name>
<dbReference type="Pfam" id="PF00430">
    <property type="entry name" value="ATP-synt_B"/>
    <property type="match status" value="1"/>
</dbReference>
<dbReference type="HAMAP" id="MF_01398">
    <property type="entry name" value="ATP_synth_b_bprime"/>
    <property type="match status" value="1"/>
</dbReference>
<dbReference type="GO" id="GO:0015986">
    <property type="term" value="P:proton motive force-driven ATP synthesis"/>
    <property type="evidence" value="ECO:0007669"/>
    <property type="project" value="InterPro"/>
</dbReference>
<dbReference type="GO" id="GO:0045259">
    <property type="term" value="C:proton-transporting ATP synthase complex"/>
    <property type="evidence" value="ECO:0007669"/>
    <property type="project" value="UniProtKB-KW"/>
</dbReference>
<dbReference type="GO" id="GO:0046961">
    <property type="term" value="F:proton-transporting ATPase activity, rotational mechanism"/>
    <property type="evidence" value="ECO:0007669"/>
    <property type="project" value="TreeGrafter"/>
</dbReference>
<keyword evidence="6 13" id="KW-0812">Transmembrane</keyword>
<proteinExistence type="inferred from homology"/>
<accession>A0A380T8J2</accession>
<dbReference type="InterPro" id="IPR050059">
    <property type="entry name" value="ATP_synthase_B_chain"/>
</dbReference>
<evidence type="ECO:0000256" key="7">
    <source>
        <dbReference type="ARBA" id="ARBA00022781"/>
    </source>
</evidence>
<dbReference type="PANTHER" id="PTHR33445">
    <property type="entry name" value="ATP SYNTHASE SUBUNIT B', CHLOROPLASTIC"/>
    <property type="match status" value="1"/>
</dbReference>
<evidence type="ECO:0000256" key="3">
    <source>
        <dbReference type="ARBA" id="ARBA00005513"/>
    </source>
</evidence>
<dbReference type="CDD" id="cd06503">
    <property type="entry name" value="ATP-synt_Fo_b"/>
    <property type="match status" value="1"/>
</dbReference>
<evidence type="ECO:0000256" key="5">
    <source>
        <dbReference type="ARBA" id="ARBA00022547"/>
    </source>
</evidence>
<comment type="similarity">
    <text evidence="3">Belongs to the ATPase B chain family.</text>
</comment>
<keyword evidence="10 13" id="KW-0472">Membrane</keyword>
<evidence type="ECO:0000256" key="11">
    <source>
        <dbReference type="ARBA" id="ARBA00025198"/>
    </source>
</evidence>
<feature type="coiled-coil region" evidence="12">
    <location>
        <begin position="52"/>
        <end position="134"/>
    </location>
</feature>
<evidence type="ECO:0000256" key="10">
    <source>
        <dbReference type="ARBA" id="ARBA00023136"/>
    </source>
</evidence>
<dbReference type="GO" id="GO:0012505">
    <property type="term" value="C:endomembrane system"/>
    <property type="evidence" value="ECO:0007669"/>
    <property type="project" value="UniProtKB-SubCell"/>
</dbReference>
<gene>
    <name evidence="14" type="primary">atpF</name>
    <name evidence="14" type="ORF">DF3PB_100014</name>
</gene>
<keyword evidence="7" id="KW-0375">Hydrogen ion transport</keyword>
<dbReference type="EMBL" id="UIDG01000002">
    <property type="protein sequence ID" value="SUS03518.1"/>
    <property type="molecule type" value="Genomic_DNA"/>
</dbReference>
<dbReference type="AlphaFoldDB" id="A0A380T8J2"/>
<keyword evidence="4" id="KW-0813">Transport</keyword>
<evidence type="ECO:0000256" key="4">
    <source>
        <dbReference type="ARBA" id="ARBA00022448"/>
    </source>
</evidence>
<evidence type="ECO:0000256" key="12">
    <source>
        <dbReference type="SAM" id="Coils"/>
    </source>
</evidence>
<evidence type="ECO:0000256" key="6">
    <source>
        <dbReference type="ARBA" id="ARBA00022692"/>
    </source>
</evidence>
<keyword evidence="5" id="KW-0138">CF(0)</keyword>
<evidence type="ECO:0000313" key="14">
    <source>
        <dbReference type="EMBL" id="SUS03518.1"/>
    </source>
</evidence>
<reference evidence="14" key="1">
    <citation type="submission" date="2018-07" db="EMBL/GenBank/DDBJ databases">
        <authorList>
            <person name="Quirk P.G."/>
            <person name="Krulwich T.A."/>
        </authorList>
    </citation>
    <scope>NUCLEOTIDE SEQUENCE</scope>
</reference>
<evidence type="ECO:0000256" key="13">
    <source>
        <dbReference type="SAM" id="Phobius"/>
    </source>
</evidence>
<evidence type="ECO:0000256" key="8">
    <source>
        <dbReference type="ARBA" id="ARBA00022989"/>
    </source>
</evidence>
<protein>
    <submittedName>
        <fullName evidence="14">ATP synthase subunit b</fullName>
    </submittedName>
</protein>
<sequence length="180" mass="19977">MLIAIAQAATEAAEHGAHPPFYLSAEFWVAVGFVIFVAFVGRTAYRVVTVALDDRANKIKQQIDEAARLAEEAQQMLAAYERKRREAAEEAESLLDQARRQADLLEERAGQDLERALKRREELAMERIAQAEQAAMGEIRATAVEVAVEATRRLLATEVSPKQANALIDEAIAELPKKLH</sequence>
<keyword evidence="8 13" id="KW-1133">Transmembrane helix</keyword>